<dbReference type="PROSITE" id="PS50114">
    <property type="entry name" value="GATA_ZN_FINGER_2"/>
    <property type="match status" value="2"/>
</dbReference>
<dbReference type="GO" id="GO:0000122">
    <property type="term" value="P:negative regulation of transcription by RNA polymerase II"/>
    <property type="evidence" value="ECO:0007669"/>
    <property type="project" value="TreeGrafter"/>
</dbReference>
<gene>
    <name evidence="9" type="ORF">BCR42DRAFT_370718</name>
</gene>
<evidence type="ECO:0000259" key="8">
    <source>
        <dbReference type="PROSITE" id="PS50114"/>
    </source>
</evidence>
<dbReference type="Proteomes" id="UP000193560">
    <property type="component" value="Unassembled WGS sequence"/>
</dbReference>
<dbReference type="Pfam" id="PF00320">
    <property type="entry name" value="GATA"/>
    <property type="match status" value="2"/>
</dbReference>
<dbReference type="STRING" id="90262.A0A1X2IR82"/>
<dbReference type="AlphaFoldDB" id="A0A1X2IR82"/>
<evidence type="ECO:0000256" key="4">
    <source>
        <dbReference type="ARBA" id="ARBA00022833"/>
    </source>
</evidence>
<dbReference type="GO" id="GO:0000978">
    <property type="term" value="F:RNA polymerase II cis-regulatory region sequence-specific DNA binding"/>
    <property type="evidence" value="ECO:0007669"/>
    <property type="project" value="TreeGrafter"/>
</dbReference>
<dbReference type="SUPFAM" id="SSF57716">
    <property type="entry name" value="Glucocorticoid receptor-like (DNA-binding domain)"/>
    <property type="match status" value="2"/>
</dbReference>
<name>A0A1X2IR82_9FUNG</name>
<dbReference type="PANTHER" id="PTHR10071">
    <property type="entry name" value="TRANSCRIPTION FACTOR GATA FAMILY MEMBER"/>
    <property type="match status" value="1"/>
</dbReference>
<dbReference type="PROSITE" id="PS00344">
    <property type="entry name" value="GATA_ZN_FINGER_1"/>
    <property type="match status" value="1"/>
</dbReference>
<evidence type="ECO:0000256" key="3">
    <source>
        <dbReference type="ARBA" id="ARBA00022771"/>
    </source>
</evidence>
<dbReference type="Gene3D" id="3.30.50.10">
    <property type="entry name" value="Erythroid Transcription Factor GATA-1, subunit A"/>
    <property type="match status" value="2"/>
</dbReference>
<feature type="region of interest" description="Disordered" evidence="7">
    <location>
        <begin position="35"/>
        <end position="65"/>
    </location>
</feature>
<dbReference type="InterPro" id="IPR013088">
    <property type="entry name" value="Znf_NHR/GATA"/>
</dbReference>
<keyword evidence="2" id="KW-0479">Metal-binding</keyword>
<dbReference type="GO" id="GO:0045165">
    <property type="term" value="P:cell fate commitment"/>
    <property type="evidence" value="ECO:0007669"/>
    <property type="project" value="TreeGrafter"/>
</dbReference>
<evidence type="ECO:0000256" key="7">
    <source>
        <dbReference type="SAM" id="MobiDB-lite"/>
    </source>
</evidence>
<evidence type="ECO:0000256" key="1">
    <source>
        <dbReference type="ARBA" id="ARBA00004123"/>
    </source>
</evidence>
<comment type="subcellular location">
    <subcellularLocation>
        <location evidence="1">Nucleus</location>
    </subcellularLocation>
</comment>
<dbReference type="GO" id="GO:0000981">
    <property type="term" value="F:DNA-binding transcription factor activity, RNA polymerase II-specific"/>
    <property type="evidence" value="ECO:0007669"/>
    <property type="project" value="TreeGrafter"/>
</dbReference>
<dbReference type="GO" id="GO:0005634">
    <property type="term" value="C:nucleus"/>
    <property type="evidence" value="ECO:0007669"/>
    <property type="project" value="UniProtKB-SubCell"/>
</dbReference>
<sequence>MNPFVFLGDDISLFQPLDLFDKESSLDQLFTQHNATTTSSSSSSSSSSSTATSTPSPAMNHLPTSLLDDSLLDDMLTQTLSSPTNPFFHLDNTEYTSNTLTTISTTAATNGTMNDAMIGPIQRRSDRTIRKKPSPPGQATMPIRVCAKSRRPPRHIECNNCHATKSPLWRRTPDRKETLCNACGLYYRQYKSHRAIQSRYKSALGRTHNNNSNGSSNNEFSIKVSGFSETASSSSSSSTDCVNCHQTKTPLWRKNKRGESVCNACGLYSRLHHRDRPVKMRKTTIQRRRRDYWHTDEETTSTSTAATTTTTGQPQDTTGRFATLLAQMDRSQMQGFLGMLEQRCDVVRTLLDLSGNGSG</sequence>
<proteinExistence type="predicted"/>
<keyword evidence="10" id="KW-1185">Reference proteome</keyword>
<feature type="domain" description="GATA-type" evidence="8">
    <location>
        <begin position="235"/>
        <end position="288"/>
    </location>
</feature>
<dbReference type="GO" id="GO:0008270">
    <property type="term" value="F:zinc ion binding"/>
    <property type="evidence" value="ECO:0007669"/>
    <property type="project" value="UniProtKB-KW"/>
</dbReference>
<evidence type="ECO:0000256" key="5">
    <source>
        <dbReference type="ARBA" id="ARBA00023242"/>
    </source>
</evidence>
<dbReference type="OrthoDB" id="515401at2759"/>
<accession>A0A1X2IR82</accession>
<evidence type="ECO:0000256" key="2">
    <source>
        <dbReference type="ARBA" id="ARBA00022723"/>
    </source>
</evidence>
<organism evidence="9 10">
    <name type="scientific">Absidia repens</name>
    <dbReference type="NCBI Taxonomy" id="90262"/>
    <lineage>
        <taxon>Eukaryota</taxon>
        <taxon>Fungi</taxon>
        <taxon>Fungi incertae sedis</taxon>
        <taxon>Mucoromycota</taxon>
        <taxon>Mucoromycotina</taxon>
        <taxon>Mucoromycetes</taxon>
        <taxon>Mucorales</taxon>
        <taxon>Cunninghamellaceae</taxon>
        <taxon>Absidia</taxon>
    </lineage>
</organism>
<keyword evidence="3 6" id="KW-0863">Zinc-finger</keyword>
<comment type="caution">
    <text evidence="9">The sequence shown here is derived from an EMBL/GenBank/DDBJ whole genome shotgun (WGS) entry which is preliminary data.</text>
</comment>
<evidence type="ECO:0000256" key="6">
    <source>
        <dbReference type="PROSITE-ProRule" id="PRU00094"/>
    </source>
</evidence>
<keyword evidence="5" id="KW-0539">Nucleus</keyword>
<dbReference type="PRINTS" id="PR00619">
    <property type="entry name" value="GATAZNFINGER"/>
</dbReference>
<reference evidence="9 10" key="1">
    <citation type="submission" date="2016-07" db="EMBL/GenBank/DDBJ databases">
        <title>Pervasive Adenine N6-methylation of Active Genes in Fungi.</title>
        <authorList>
            <consortium name="DOE Joint Genome Institute"/>
            <person name="Mondo S.J."/>
            <person name="Dannebaum R.O."/>
            <person name="Kuo R.C."/>
            <person name="Labutti K."/>
            <person name="Haridas S."/>
            <person name="Kuo A."/>
            <person name="Salamov A."/>
            <person name="Ahrendt S.R."/>
            <person name="Lipzen A."/>
            <person name="Sullivan W."/>
            <person name="Andreopoulos W.B."/>
            <person name="Clum A."/>
            <person name="Lindquist E."/>
            <person name="Daum C."/>
            <person name="Ramamoorthy G.K."/>
            <person name="Gryganskyi A."/>
            <person name="Culley D."/>
            <person name="Magnuson J.K."/>
            <person name="James T.Y."/>
            <person name="O'Malley M.A."/>
            <person name="Stajich J.E."/>
            <person name="Spatafora J.W."/>
            <person name="Visel A."/>
            <person name="Grigoriev I.V."/>
        </authorList>
    </citation>
    <scope>NUCLEOTIDE SEQUENCE [LARGE SCALE GENOMIC DNA]</scope>
    <source>
        <strain evidence="9 10">NRRL 1336</strain>
    </source>
</reference>
<protein>
    <recommendedName>
        <fullName evidence="8">GATA-type domain-containing protein</fullName>
    </recommendedName>
</protein>
<dbReference type="SMART" id="SM00401">
    <property type="entry name" value="ZnF_GATA"/>
    <property type="match status" value="2"/>
</dbReference>
<dbReference type="EMBL" id="MCGE01000006">
    <property type="protein sequence ID" value="ORZ20784.1"/>
    <property type="molecule type" value="Genomic_DNA"/>
</dbReference>
<dbReference type="InterPro" id="IPR000679">
    <property type="entry name" value="Znf_GATA"/>
</dbReference>
<dbReference type="GO" id="GO:0045944">
    <property type="term" value="P:positive regulation of transcription by RNA polymerase II"/>
    <property type="evidence" value="ECO:0007669"/>
    <property type="project" value="TreeGrafter"/>
</dbReference>
<evidence type="ECO:0000313" key="10">
    <source>
        <dbReference type="Proteomes" id="UP000193560"/>
    </source>
</evidence>
<feature type="region of interest" description="Disordered" evidence="7">
    <location>
        <begin position="288"/>
        <end position="317"/>
    </location>
</feature>
<evidence type="ECO:0000313" key="9">
    <source>
        <dbReference type="EMBL" id="ORZ20784.1"/>
    </source>
</evidence>
<feature type="compositionally biased region" description="Low complexity" evidence="7">
    <location>
        <begin position="300"/>
        <end position="317"/>
    </location>
</feature>
<dbReference type="InterPro" id="IPR039355">
    <property type="entry name" value="Transcription_factor_GATA"/>
</dbReference>
<dbReference type="PANTHER" id="PTHR10071:SF281">
    <property type="entry name" value="BOX A-BINDING FACTOR-RELATED"/>
    <property type="match status" value="1"/>
</dbReference>
<feature type="domain" description="GATA-type" evidence="8">
    <location>
        <begin position="157"/>
        <end position="206"/>
    </location>
</feature>
<dbReference type="CDD" id="cd00202">
    <property type="entry name" value="ZnF_GATA"/>
    <property type="match status" value="2"/>
</dbReference>
<keyword evidence="4" id="KW-0862">Zinc</keyword>